<comment type="caution">
    <text evidence="1">The sequence shown here is derived from an EMBL/GenBank/DDBJ whole genome shotgun (WGS) entry which is preliminary data.</text>
</comment>
<organism evidence="1 2">
    <name type="scientific">Melia azedarach</name>
    <name type="common">Chinaberry tree</name>
    <dbReference type="NCBI Taxonomy" id="155640"/>
    <lineage>
        <taxon>Eukaryota</taxon>
        <taxon>Viridiplantae</taxon>
        <taxon>Streptophyta</taxon>
        <taxon>Embryophyta</taxon>
        <taxon>Tracheophyta</taxon>
        <taxon>Spermatophyta</taxon>
        <taxon>Magnoliopsida</taxon>
        <taxon>eudicotyledons</taxon>
        <taxon>Gunneridae</taxon>
        <taxon>Pentapetalae</taxon>
        <taxon>rosids</taxon>
        <taxon>malvids</taxon>
        <taxon>Sapindales</taxon>
        <taxon>Meliaceae</taxon>
        <taxon>Melia</taxon>
    </lineage>
</organism>
<dbReference type="EMBL" id="CM051397">
    <property type="protein sequence ID" value="KAJ4720681.1"/>
    <property type="molecule type" value="Genomic_DNA"/>
</dbReference>
<accession>A0ACC1YAA8</accession>
<name>A0ACC1YAA8_MELAZ</name>
<dbReference type="Proteomes" id="UP001164539">
    <property type="component" value="Chromosome 4"/>
</dbReference>
<reference evidence="1 2" key="1">
    <citation type="journal article" date="2023" name="Science">
        <title>Complex scaffold remodeling in plant triterpene biosynthesis.</title>
        <authorList>
            <person name="De La Pena R."/>
            <person name="Hodgson H."/>
            <person name="Liu J.C."/>
            <person name="Stephenson M.J."/>
            <person name="Martin A.C."/>
            <person name="Owen C."/>
            <person name="Harkess A."/>
            <person name="Leebens-Mack J."/>
            <person name="Jimenez L.E."/>
            <person name="Osbourn A."/>
            <person name="Sattely E.S."/>
        </authorList>
    </citation>
    <scope>NUCLEOTIDE SEQUENCE [LARGE SCALE GENOMIC DNA]</scope>
    <source>
        <strain evidence="2">cv. JPN11</strain>
        <tissue evidence="1">Leaf</tissue>
    </source>
</reference>
<protein>
    <submittedName>
        <fullName evidence="1">DNA binding</fullName>
    </submittedName>
</protein>
<proteinExistence type="predicted"/>
<sequence>MMHAIKGGWVGQTFALAKCNESEGKKTRIRRSKEERKTMVESFINKYQSSNDGHFPSLNLTHKEVGGSFYTVREIVREIIQENRVLGPAKLTSEELNTNQFDEEYPLGTISTEPETPLDIKSNGSAFVPHHLEGGNQELVSNSDELCGENENQILDNEQIINGNMSIEQSTKSTCEELRTSKSAETEEKVERLAASTAKVTPISSQVVVETFPLRPVPKTDVFSGSRSGVKNATETLEENEIEKVDLEPGNGNTPLDQMENSGLLDEKKEKALAGVVLDRNSALVDNKAIEKLADPQLKSSDCSTLRETVRDTVVGIGRDAEVEVSHDDVLTSEINEENKGISRNEEVSGPNGKIPNGTYASSTKQESRTPKANVIQSEVDAQHKETSRKGSKPTVDRIPLESWERASRNSGEMETNPLLAIFKSFVTAFVKFWSE</sequence>
<keyword evidence="2" id="KW-1185">Reference proteome</keyword>
<evidence type="ECO:0000313" key="1">
    <source>
        <dbReference type="EMBL" id="KAJ4720681.1"/>
    </source>
</evidence>
<evidence type="ECO:0000313" key="2">
    <source>
        <dbReference type="Proteomes" id="UP001164539"/>
    </source>
</evidence>
<gene>
    <name evidence="1" type="ORF">OWV82_008471</name>
</gene>